<keyword evidence="4 6" id="KW-1133">Transmembrane helix</keyword>
<evidence type="ECO:0000259" key="7">
    <source>
        <dbReference type="Pfam" id="PF00892"/>
    </source>
</evidence>
<keyword evidence="5 6" id="KW-0472">Membrane</keyword>
<evidence type="ECO:0000256" key="1">
    <source>
        <dbReference type="ARBA" id="ARBA00004141"/>
    </source>
</evidence>
<evidence type="ECO:0000256" key="6">
    <source>
        <dbReference type="SAM" id="Phobius"/>
    </source>
</evidence>
<feature type="transmembrane region" description="Helical" evidence="6">
    <location>
        <begin position="195"/>
        <end position="216"/>
    </location>
</feature>
<feature type="domain" description="EamA" evidence="7">
    <location>
        <begin position="164"/>
        <end position="295"/>
    </location>
</feature>
<evidence type="ECO:0000256" key="5">
    <source>
        <dbReference type="ARBA" id="ARBA00023136"/>
    </source>
</evidence>
<dbReference type="PATRIC" id="fig|1246301.3.peg.820"/>
<gene>
    <name evidence="8" type="ORF">VAPA_1c08080</name>
</gene>
<feature type="transmembrane region" description="Helical" evidence="6">
    <location>
        <begin position="222"/>
        <end position="243"/>
    </location>
</feature>
<organism evidence="8 9">
    <name type="scientific">Variovorax paradoxus B4</name>
    <dbReference type="NCBI Taxonomy" id="1246301"/>
    <lineage>
        <taxon>Bacteria</taxon>
        <taxon>Pseudomonadati</taxon>
        <taxon>Pseudomonadota</taxon>
        <taxon>Betaproteobacteria</taxon>
        <taxon>Burkholderiales</taxon>
        <taxon>Comamonadaceae</taxon>
        <taxon>Variovorax</taxon>
    </lineage>
</organism>
<dbReference type="SUPFAM" id="SSF103481">
    <property type="entry name" value="Multidrug resistance efflux transporter EmrE"/>
    <property type="match status" value="2"/>
</dbReference>
<protein>
    <submittedName>
        <fullName evidence="8">Putative transporter, EamA-like family</fullName>
    </submittedName>
</protein>
<dbReference type="AlphaFoldDB" id="T1X5R5"/>
<comment type="similarity">
    <text evidence="2">Belongs to the EamA transporter family.</text>
</comment>
<comment type="subcellular location">
    <subcellularLocation>
        <location evidence="1">Membrane</location>
        <topology evidence="1">Multi-pass membrane protein</topology>
    </subcellularLocation>
</comment>
<evidence type="ECO:0000256" key="2">
    <source>
        <dbReference type="ARBA" id="ARBA00007362"/>
    </source>
</evidence>
<reference evidence="8 9" key="1">
    <citation type="submission" date="2012-10" db="EMBL/GenBank/DDBJ databases">
        <title>Genome sequence of Variovorax paradoxus B4.</title>
        <authorList>
            <person name="Schuldes J."/>
            <person name="Brandt U."/>
            <person name="Hiessl S."/>
            <person name="Wuebbeler J.H."/>
            <person name="Thuermer A."/>
            <person name="Steinbuechel A."/>
            <person name="Daniel R."/>
        </authorList>
    </citation>
    <scope>NUCLEOTIDE SEQUENCE [LARGE SCALE GENOMIC DNA]</scope>
    <source>
        <strain evidence="8 9">B4</strain>
    </source>
</reference>
<evidence type="ECO:0000313" key="9">
    <source>
        <dbReference type="Proteomes" id="UP000016223"/>
    </source>
</evidence>
<sequence length="318" mass="33651">MSNRLNIKDETLGMWLGVIGVALFAVTLPMTRLATGTQGAPQLSPWFVTLGRAALAGILSTVFLLATRSPRPAPHQWKPLGMAVLGNVIGYPLLLGYALRVVTASHAAVVTALLPLVTAAVAAWVLHQRARLGFWLCAIAGSLLVVLFSVLRASQGGHGFGFEWADLLLVGAVVAASFGYIYGAQVTPSLGAERVICWVCVMALPVTLPATLAMWPTEPIGTSAWLGFVYVGVFSMWIGFFAWYRGLALGGALRVSQTQLLQPFLSILASIPLLGEPLDVVTLGFAMAVVCTVVLGKRLSQPQPVLAVSPRAAHAEQS</sequence>
<feature type="transmembrane region" description="Helical" evidence="6">
    <location>
        <begin position="12"/>
        <end position="34"/>
    </location>
</feature>
<feature type="transmembrane region" description="Helical" evidence="6">
    <location>
        <begin position="133"/>
        <end position="152"/>
    </location>
</feature>
<feature type="transmembrane region" description="Helical" evidence="6">
    <location>
        <begin position="79"/>
        <end position="99"/>
    </location>
</feature>
<accession>T1X5R5</accession>
<dbReference type="PANTHER" id="PTHR32322">
    <property type="entry name" value="INNER MEMBRANE TRANSPORTER"/>
    <property type="match status" value="1"/>
</dbReference>
<dbReference type="InterPro" id="IPR000620">
    <property type="entry name" value="EamA_dom"/>
</dbReference>
<dbReference type="InterPro" id="IPR037185">
    <property type="entry name" value="EmrE-like"/>
</dbReference>
<proteinExistence type="inferred from homology"/>
<feature type="domain" description="EamA" evidence="7">
    <location>
        <begin position="12"/>
        <end position="147"/>
    </location>
</feature>
<evidence type="ECO:0000256" key="3">
    <source>
        <dbReference type="ARBA" id="ARBA00022692"/>
    </source>
</evidence>
<feature type="transmembrane region" description="Helical" evidence="6">
    <location>
        <begin position="105"/>
        <end position="126"/>
    </location>
</feature>
<dbReference type="HOGENOM" id="CLU_056500_0_1_4"/>
<dbReference type="InterPro" id="IPR050638">
    <property type="entry name" value="AA-Vitamin_Transporters"/>
</dbReference>
<dbReference type="GO" id="GO:0016020">
    <property type="term" value="C:membrane"/>
    <property type="evidence" value="ECO:0007669"/>
    <property type="project" value="UniProtKB-SubCell"/>
</dbReference>
<evidence type="ECO:0000256" key="4">
    <source>
        <dbReference type="ARBA" id="ARBA00022989"/>
    </source>
</evidence>
<feature type="transmembrane region" description="Helical" evidence="6">
    <location>
        <begin position="46"/>
        <end position="67"/>
    </location>
</feature>
<keyword evidence="3 6" id="KW-0812">Transmembrane</keyword>
<name>T1X5R5_VARPD</name>
<dbReference type="PANTHER" id="PTHR32322:SF2">
    <property type="entry name" value="EAMA DOMAIN-CONTAINING PROTEIN"/>
    <property type="match status" value="1"/>
</dbReference>
<dbReference type="Proteomes" id="UP000016223">
    <property type="component" value="Chromosome 1"/>
</dbReference>
<dbReference type="Pfam" id="PF00892">
    <property type="entry name" value="EamA"/>
    <property type="match status" value="2"/>
</dbReference>
<dbReference type="RefSeq" id="WP_021005481.1">
    <property type="nucleotide sequence ID" value="NC_022247.1"/>
</dbReference>
<feature type="transmembrane region" description="Helical" evidence="6">
    <location>
        <begin position="164"/>
        <end position="183"/>
    </location>
</feature>
<evidence type="ECO:0000313" key="8">
    <source>
        <dbReference type="EMBL" id="AGU47928.1"/>
    </source>
</evidence>
<dbReference type="KEGG" id="vpd:VAPA_1c08080"/>
<dbReference type="OrthoDB" id="9784288at2"/>
<dbReference type="EMBL" id="CP003911">
    <property type="protein sequence ID" value="AGU47928.1"/>
    <property type="molecule type" value="Genomic_DNA"/>
</dbReference>